<proteinExistence type="predicted"/>
<feature type="domain" description="Cyclic nucleotide-binding" evidence="11">
    <location>
        <begin position="2098"/>
        <end position="2167"/>
    </location>
</feature>
<evidence type="ECO:0000256" key="5">
    <source>
        <dbReference type="ARBA" id="ARBA00022777"/>
    </source>
</evidence>
<dbReference type="PANTHER" id="PTHR24353:SF147">
    <property type="entry name" value="CGMP-DEPENDENT SERINE_THREONIN PROTEIN KINASE-RELATED"/>
    <property type="match status" value="1"/>
</dbReference>
<dbReference type="SUPFAM" id="SSF56349">
    <property type="entry name" value="DNA breaking-rejoining enzymes"/>
    <property type="match status" value="1"/>
</dbReference>
<dbReference type="SUPFAM" id="SSF56112">
    <property type="entry name" value="Protein kinase-like (PK-like)"/>
    <property type="match status" value="1"/>
</dbReference>
<dbReference type="EMBL" id="CAJNIZ010008779">
    <property type="protein sequence ID" value="CAE7271659.1"/>
    <property type="molecule type" value="Genomic_DNA"/>
</dbReference>
<evidence type="ECO:0000313" key="13">
    <source>
        <dbReference type="Proteomes" id="UP000649617"/>
    </source>
</evidence>
<feature type="domain" description="Protein kinase" evidence="10">
    <location>
        <begin position="2495"/>
        <end position="2752"/>
    </location>
</feature>
<evidence type="ECO:0000256" key="2">
    <source>
        <dbReference type="ARBA" id="ARBA00022535"/>
    </source>
</evidence>
<keyword evidence="4" id="KW-0547">Nucleotide-binding</keyword>
<dbReference type="InterPro" id="IPR011010">
    <property type="entry name" value="DNA_brk_join_enz"/>
</dbReference>
<keyword evidence="6" id="KW-0067">ATP-binding</keyword>
<dbReference type="PROSITE" id="PS00888">
    <property type="entry name" value="CNMP_BINDING_1"/>
    <property type="match status" value="1"/>
</dbReference>
<dbReference type="PROSITE" id="PS50042">
    <property type="entry name" value="CNMP_BINDING_3"/>
    <property type="match status" value="3"/>
</dbReference>
<evidence type="ECO:0000259" key="11">
    <source>
        <dbReference type="PROSITE" id="PS50042"/>
    </source>
</evidence>
<organism evidence="12 13">
    <name type="scientific">Symbiodinium pilosum</name>
    <name type="common">Dinoflagellate</name>
    <dbReference type="NCBI Taxonomy" id="2952"/>
    <lineage>
        <taxon>Eukaryota</taxon>
        <taxon>Sar</taxon>
        <taxon>Alveolata</taxon>
        <taxon>Dinophyceae</taxon>
        <taxon>Suessiales</taxon>
        <taxon>Symbiodiniaceae</taxon>
        <taxon>Symbiodinium</taxon>
    </lineage>
</organism>
<dbReference type="OrthoDB" id="429260at2759"/>
<dbReference type="InterPro" id="IPR018490">
    <property type="entry name" value="cNMP-bd_dom_sf"/>
</dbReference>
<dbReference type="CDD" id="cd00038">
    <property type="entry name" value="CAP_ED"/>
    <property type="match status" value="3"/>
</dbReference>
<keyword evidence="2" id="KW-0140">cGMP</keyword>
<feature type="region of interest" description="Disordered" evidence="9">
    <location>
        <begin position="1366"/>
        <end position="1396"/>
    </location>
</feature>
<dbReference type="SMART" id="SM00100">
    <property type="entry name" value="cNMP"/>
    <property type="match status" value="3"/>
</dbReference>
<dbReference type="Gene3D" id="1.10.510.10">
    <property type="entry name" value="Transferase(Phosphotransferase) domain 1"/>
    <property type="match status" value="1"/>
</dbReference>
<dbReference type="Gene3D" id="2.60.120.10">
    <property type="entry name" value="Jelly Rolls"/>
    <property type="match status" value="3"/>
</dbReference>
<dbReference type="GO" id="GO:0030553">
    <property type="term" value="F:cGMP binding"/>
    <property type="evidence" value="ECO:0007669"/>
    <property type="project" value="UniProtKB-KW"/>
</dbReference>
<dbReference type="SUPFAM" id="SSF51206">
    <property type="entry name" value="cAMP-binding domain-like"/>
    <property type="match status" value="3"/>
</dbReference>
<evidence type="ECO:0000256" key="1">
    <source>
        <dbReference type="ARBA" id="ARBA00022527"/>
    </source>
</evidence>
<dbReference type="PROSITE" id="PS50011">
    <property type="entry name" value="PROTEIN_KINASE_DOM"/>
    <property type="match status" value="1"/>
</dbReference>
<dbReference type="PANTHER" id="PTHR24353">
    <property type="entry name" value="CYCLIC NUCLEOTIDE-DEPENDENT PROTEIN KINASE"/>
    <property type="match status" value="1"/>
</dbReference>
<dbReference type="SMART" id="SM00220">
    <property type="entry name" value="S_TKc"/>
    <property type="match status" value="1"/>
</dbReference>
<sequence>MSSAPSSLASDVRALTDQLARLTLRVSALEARLGEEDEIGSAVLVEEAPGAFWEESASTLTGSAAESDPLPGASPGISRSQTGGIPLLPADRGAFADELGDWILRALQGGHRGPSGRDRLQLRSRVYVIYSDSEGRPLEVALVCRCLRDLRNRLDVLLDAQASVGLMPEEDTEGEDHAGDHVASLRENLVATGESGADLNFPLAVIAVPREGGPPTLISAALVGIAASGEIVVALPGTVWHRSAARRVLPRAFARRLTAGRVRLCRPEDRGAAVEGDARVWFGLLTEDGEAAADFVRDLEDPVELGYTFGAEETSDLVPFAPSLVEASGQLFEFVTAESAAPPSPSIPAPPAADPFAARLSSLEACFSELKQDLATIIVGAAERPLPSQRAPPSAALPSRPARKASSKPASAVGRFQGLDPTVAQAALDAGIEVGRLEEMSRLLGKQGGRLGDLPGSKGARGAKPEPKDELEDEDSFPETVADDEPLTLQNPMEIAVSKLTEIAGQLAAQKKKEGSLEALLDGGGSGSAEGIRAVELVKILERNLEADFNMQTSLPGSSTVPVSCRAWLELRSKIQNYPSTIRFCWAIAGIADCIKAQKYQEAHLRCLLSLAATDQLSIDRGSWTLAGEMTLEEAPPFQAFVRWIEVLTTHLKQLDAYLDARKKLGSAQTPTLRRRDDQQQGEEERPPLPGRKGEGKKGRGRDGREKSEKPAAEARHNAVDLVVALLDWLHLGRPHVAPKDLLSRAKLSGEQRAVATRIEAMLSDVLCHAAVAASDMGRVASKIENLEGMIASLQQQGSALAARCHGYHAGPGHLPRFDPVEMEFGETVPDHARRSTLARPILASRVEFGDAAAFDPVKFLDSDCAAHYLNPLDYALGESEALVDPPRTRVLAGPGERPALLRKLDRGGRLRLLPSTLCRRRHLNGLFAIPKSLERDRLIMDARGPNLLEEGRVAWTRSMASAVSLFGTVLQPDEVLVFSGTDLRDYYYQYLVSPQRVIRNALALELSEGEARLFTCFEEKFAGMGPFRPCFNSMAMGDLNSVEFGQCAHLSLILNSGSVFPEELLTMKSQPSRSKVQGGVVIDDFVVVERMARQPELRRGPPSRESEESFFRAACCRVLGGFSGWDAGTSRPTVARLLPVLSLTAEIVKLGHCTRYLLEVVGGFFISIFQFRRRCMALLEEVFKAPADLGEHVIFRLWPRLRAELWSLIVIAPVVRWNFRTRCCTEVSATDASDSWEAEVATHVSEEFADELWRHVLRKPVWAKLLKPEFAELREAGTLDEQFELPGEVRKPVSPAPAFLQSALNGSFQQLDEELRAYGVDFVSLLELPPLESIRRLCEEVPELGRRARRRLWISSSAKRRAEKRRMKAANLRELPRSSASAPGRKEEKPRLLEPSPCSALPAECGAGILQLLLSFDSDQFVLPKGNNLALITLLQKPGYLDLYSGSLGVARQVASISGSWCLTFDWGRSASENLLCPDLQNKILYLLKHGAFLGAGGGPICSSFSRAVRPPVRSLAFPLGLPDARASMLSKIADGNSHADFMATVVETALDLALPAWAENPHGSYLWSTPRWTQLLRKYGPDGPSMQFTKAAEAYPRGLNKLLAWHLVNPRLPACQRRRLDVAACARCHSVRIGEASRPGPDLSAPLSLEEVQLVSARTLAIQDRVLGDFEGYLRRELSGPARKSLCSIAMVYCFLVRCYGNWLFQQGEPLYKFRHLMAFLQKNRFELRPYLSFGWDLITRWERLVPVVHRVPVPEAVVRAFLCLGVLRGWKRWCCVLGLAYYGLGRAGEPLRAKRRDLLLPSDTLSLPGAGCYLAVKSPKTAFRGKGKTQHLCVKETFFVHFLEACLGQLEPEEDLYPGSAGAFRRRWDCLLEELGVPKSAKLLPGGLRGGGAVREYKSGVAISDLMWRMRIQNVATLESYVQEVAAVSVLPALTKQCRQSVAAASALLEVTLVLMNRPSPFRTVSKLIKESGLPKDIGPGPLKEKRQARFRRQPSSATCDRIDRALQQRLYLLHREQHPAQGPGASFRVLGSTGNVYTVDLGTRPSCDCPDFLKGAMYVSRAQQQAFRQMRKAAKKELKQKKQEELIKLLVWRDLGDDFYVLRQGEASVTVRTLKGEKVVGRLGPGDYFGEKALLASEPRTATITTESFVECLRIQRKNFEELGLKEKLTFADRKAQRSAKPRKLHPPAEKTERECNFIREALLNNEMLNGGMSVISEEKIEKLTHTMWKEKIMPGRRLIREGDLGAEHFYIIESGAFEVIITEKLGATHGPGEVVHSKKTVVDVLRRGHTFGELAILFLVPRRATVVCTVEASVWVVDRHQFKQIVMPTSEEKRTEYIKIFSSVPLLMPLLTAEKQEMASVIVEVMYNSEEIIVEQGAPGNTFFILVEGKVAIMRDGLMAGELEANIAKNNIPYFGERALLYQEPRAATVKVISESARCLMLDKEAFDEHMGLLKEVLENALKSLHGLAEKKKSHHPGDPERDKILHKELVYCGRFGCGGFSTVDLVQHSETGNTYALKTVSKGYILAANMKGAIANEKDVLYMTSSPFIIKLYETYSTKTSLGFLLEAALGGELFTIYKKQGFFGSEFHTRYYMAGVAFALEHMHDRRVIYRDLKPENLLLDHKGGLKLTDMGSAKFATGSTYTVVGTPDYFAPEMVKANGHDCALDWWCLGVLIFELMAGKPPFESAYPFQTFAKIERGIEKVRFPASMIGSVEELVKVLCIRDPAKRLCVLPGGIANLWKHGWYSGFDASAVKASTMPTPHTPLVRSNRDLSNFYSNPEDHPRELPYDDPGDGWDDFFASC</sequence>
<evidence type="ECO:0000256" key="8">
    <source>
        <dbReference type="SAM" id="Coils"/>
    </source>
</evidence>
<feature type="region of interest" description="Disordered" evidence="9">
    <location>
        <begin position="667"/>
        <end position="715"/>
    </location>
</feature>
<feature type="domain" description="Cyclic nucleotide-binding" evidence="11">
    <location>
        <begin position="2351"/>
        <end position="2457"/>
    </location>
</feature>
<dbReference type="InterPro" id="IPR000719">
    <property type="entry name" value="Prot_kinase_dom"/>
</dbReference>
<evidence type="ECO:0000256" key="3">
    <source>
        <dbReference type="ARBA" id="ARBA00022679"/>
    </source>
</evidence>
<feature type="domain" description="Cyclic nucleotide-binding" evidence="11">
    <location>
        <begin position="2216"/>
        <end position="2348"/>
    </location>
</feature>
<keyword evidence="13" id="KW-1185">Reference proteome</keyword>
<dbReference type="GO" id="GO:0003677">
    <property type="term" value="F:DNA binding"/>
    <property type="evidence" value="ECO:0007669"/>
    <property type="project" value="InterPro"/>
</dbReference>
<accession>A0A812MYA6</accession>
<feature type="compositionally biased region" description="Low complexity" evidence="9">
    <location>
        <begin position="386"/>
        <end position="400"/>
    </location>
</feature>
<dbReference type="InterPro" id="IPR008271">
    <property type="entry name" value="Ser/Thr_kinase_AS"/>
</dbReference>
<dbReference type="InterPro" id="IPR011009">
    <property type="entry name" value="Kinase-like_dom_sf"/>
</dbReference>
<reference evidence="12" key="1">
    <citation type="submission" date="2021-02" db="EMBL/GenBank/DDBJ databases">
        <authorList>
            <person name="Dougan E. K."/>
            <person name="Rhodes N."/>
            <person name="Thang M."/>
            <person name="Chan C."/>
        </authorList>
    </citation>
    <scope>NUCLEOTIDE SEQUENCE</scope>
</reference>
<dbReference type="InterPro" id="IPR000595">
    <property type="entry name" value="cNMP-bd_dom"/>
</dbReference>
<keyword evidence="5" id="KW-0418">Kinase</keyword>
<evidence type="ECO:0000256" key="4">
    <source>
        <dbReference type="ARBA" id="ARBA00022741"/>
    </source>
</evidence>
<evidence type="ECO:0000256" key="6">
    <source>
        <dbReference type="ARBA" id="ARBA00022840"/>
    </source>
</evidence>
<dbReference type="Pfam" id="PF00027">
    <property type="entry name" value="cNMP_binding"/>
    <property type="match status" value="3"/>
</dbReference>
<dbReference type="InterPro" id="IPR018488">
    <property type="entry name" value="cNMP-bd_CS"/>
</dbReference>
<name>A0A812MYA6_SYMPI</name>
<feature type="region of interest" description="Disordered" evidence="9">
    <location>
        <begin position="56"/>
        <end position="83"/>
    </location>
</feature>
<evidence type="ECO:0000313" key="12">
    <source>
        <dbReference type="EMBL" id="CAE7271659.1"/>
    </source>
</evidence>
<feature type="region of interest" description="Disordered" evidence="9">
    <location>
        <begin position="1979"/>
        <end position="1998"/>
    </location>
</feature>
<evidence type="ECO:0000259" key="10">
    <source>
        <dbReference type="PROSITE" id="PS50011"/>
    </source>
</evidence>
<keyword evidence="8" id="KW-0175">Coiled coil</keyword>
<evidence type="ECO:0000256" key="9">
    <source>
        <dbReference type="SAM" id="MobiDB-lite"/>
    </source>
</evidence>
<comment type="caution">
    <text evidence="12">The sequence shown here is derived from an EMBL/GenBank/DDBJ whole genome shotgun (WGS) entry which is preliminary data.</text>
</comment>
<keyword evidence="1" id="KW-0723">Serine/threonine-protein kinase</keyword>
<dbReference type="Proteomes" id="UP000649617">
    <property type="component" value="Unassembled WGS sequence"/>
</dbReference>
<gene>
    <name evidence="12" type="primary">PRKG1</name>
    <name evidence="12" type="ORF">SPIL2461_LOCUS5983</name>
</gene>
<protein>
    <submittedName>
        <fullName evidence="12">PRKG1 protein</fullName>
    </submittedName>
</protein>
<keyword evidence="3" id="KW-0808">Transferase</keyword>
<dbReference type="Gene3D" id="3.30.200.20">
    <property type="entry name" value="Phosphorylase Kinase, domain 1"/>
    <property type="match status" value="1"/>
</dbReference>
<keyword evidence="7" id="KW-0142">cGMP-binding</keyword>
<feature type="coiled-coil region" evidence="8">
    <location>
        <begin position="777"/>
        <end position="804"/>
    </location>
</feature>
<dbReference type="GO" id="GO:0004674">
    <property type="term" value="F:protein serine/threonine kinase activity"/>
    <property type="evidence" value="ECO:0007669"/>
    <property type="project" value="UniProtKB-KW"/>
</dbReference>
<dbReference type="GO" id="GO:0005524">
    <property type="term" value="F:ATP binding"/>
    <property type="evidence" value="ECO:0007669"/>
    <property type="project" value="UniProtKB-KW"/>
</dbReference>
<dbReference type="PROSITE" id="PS00108">
    <property type="entry name" value="PROTEIN_KINASE_ST"/>
    <property type="match status" value="1"/>
</dbReference>
<feature type="compositionally biased region" description="Basic and acidic residues" evidence="9">
    <location>
        <begin position="674"/>
        <end position="715"/>
    </location>
</feature>
<feature type="region of interest" description="Disordered" evidence="9">
    <location>
        <begin position="446"/>
        <end position="488"/>
    </location>
</feature>
<dbReference type="Pfam" id="PF00069">
    <property type="entry name" value="Pkinase"/>
    <property type="match status" value="1"/>
</dbReference>
<evidence type="ECO:0000256" key="7">
    <source>
        <dbReference type="ARBA" id="ARBA00022992"/>
    </source>
</evidence>
<dbReference type="InterPro" id="IPR014710">
    <property type="entry name" value="RmlC-like_jellyroll"/>
</dbReference>
<feature type="compositionally biased region" description="Acidic residues" evidence="9">
    <location>
        <begin position="469"/>
        <end position="486"/>
    </location>
</feature>
<dbReference type="PROSITE" id="PS00889">
    <property type="entry name" value="CNMP_BINDING_2"/>
    <property type="match status" value="2"/>
</dbReference>
<feature type="region of interest" description="Disordered" evidence="9">
    <location>
        <begin position="386"/>
        <end position="416"/>
    </location>
</feature>